<evidence type="ECO:0000256" key="4">
    <source>
        <dbReference type="ARBA" id="ARBA00022722"/>
    </source>
</evidence>
<protein>
    <recommendedName>
        <fullName evidence="12">DDE Tnp4 domain-containing protein</fullName>
    </recommendedName>
</protein>
<organism evidence="10 11">
    <name type="scientific">Dipteronia dyeriana</name>
    <dbReference type="NCBI Taxonomy" id="168575"/>
    <lineage>
        <taxon>Eukaryota</taxon>
        <taxon>Viridiplantae</taxon>
        <taxon>Streptophyta</taxon>
        <taxon>Embryophyta</taxon>
        <taxon>Tracheophyta</taxon>
        <taxon>Spermatophyta</taxon>
        <taxon>Magnoliopsida</taxon>
        <taxon>eudicotyledons</taxon>
        <taxon>Gunneridae</taxon>
        <taxon>Pentapetalae</taxon>
        <taxon>rosids</taxon>
        <taxon>malvids</taxon>
        <taxon>Sapindales</taxon>
        <taxon>Sapindaceae</taxon>
        <taxon>Hippocastanoideae</taxon>
        <taxon>Acereae</taxon>
        <taxon>Dipteronia</taxon>
    </lineage>
</organism>
<dbReference type="GO" id="GO:0016787">
    <property type="term" value="F:hydrolase activity"/>
    <property type="evidence" value="ECO:0007669"/>
    <property type="project" value="UniProtKB-KW"/>
</dbReference>
<evidence type="ECO:0008006" key="12">
    <source>
        <dbReference type="Google" id="ProtNLM"/>
    </source>
</evidence>
<feature type="domain" description="DDE Tnp4" evidence="8">
    <location>
        <begin position="185"/>
        <end position="345"/>
    </location>
</feature>
<evidence type="ECO:0000256" key="3">
    <source>
        <dbReference type="ARBA" id="ARBA00006958"/>
    </source>
</evidence>
<comment type="caution">
    <text evidence="10">The sequence shown here is derived from an EMBL/GenBank/DDBJ whole genome shotgun (WGS) entry which is preliminary data.</text>
</comment>
<dbReference type="Pfam" id="PF13359">
    <property type="entry name" value="DDE_Tnp_4"/>
    <property type="match status" value="1"/>
</dbReference>
<dbReference type="PANTHER" id="PTHR22930:SF293">
    <property type="entry name" value="PROTEIN ALP1-LIKE"/>
    <property type="match status" value="1"/>
</dbReference>
<evidence type="ECO:0000259" key="8">
    <source>
        <dbReference type="Pfam" id="PF13359"/>
    </source>
</evidence>
<keyword evidence="4" id="KW-0540">Nuclease</keyword>
<reference evidence="10" key="1">
    <citation type="journal article" date="2023" name="Plant J.">
        <title>Genome sequences and population genomics provide insights into the demographic history, inbreeding, and mutation load of two 'living fossil' tree species of Dipteronia.</title>
        <authorList>
            <person name="Feng Y."/>
            <person name="Comes H.P."/>
            <person name="Chen J."/>
            <person name="Zhu S."/>
            <person name="Lu R."/>
            <person name="Zhang X."/>
            <person name="Li P."/>
            <person name="Qiu J."/>
            <person name="Olsen K.M."/>
            <person name="Qiu Y."/>
        </authorList>
    </citation>
    <scope>NUCLEOTIDE SEQUENCE</scope>
    <source>
        <strain evidence="10">KIB01</strain>
    </source>
</reference>
<feature type="domain" description="DUF8040" evidence="9">
    <location>
        <begin position="64"/>
        <end position="153"/>
    </location>
</feature>
<keyword evidence="6" id="KW-0378">Hydrolase</keyword>
<evidence type="ECO:0000256" key="2">
    <source>
        <dbReference type="ARBA" id="ARBA00004123"/>
    </source>
</evidence>
<keyword evidence="11" id="KW-1185">Reference proteome</keyword>
<keyword evidence="5" id="KW-0479">Metal-binding</keyword>
<evidence type="ECO:0000256" key="1">
    <source>
        <dbReference type="ARBA" id="ARBA00001968"/>
    </source>
</evidence>
<evidence type="ECO:0000256" key="5">
    <source>
        <dbReference type="ARBA" id="ARBA00022723"/>
    </source>
</evidence>
<dbReference type="Proteomes" id="UP001280121">
    <property type="component" value="Unassembled WGS sequence"/>
</dbReference>
<sequence>MARLSLSQRQTLRKKKILTLFMHWVNVMHVVQRFCLLLEKIIMHDIQSKSLRRHLYVLDIVVNRQIVDQLVYNSDRTCLDQLRINRLAFTNLCMMLENRVGLRASRYLQIDEQVAMFLHILTHHVNNRVIKFQFMRYGETVSKYFHNVLYLVIQLHWELLKRLEPVDENSTDERWRWFKNCLGALDGTHVKVRVPISEKPKYRNRKGDISTNVLGVCSQDMQFIYVLPGWEGSAADGRVLRDAIRRENGLHVPYGYYYLVDAGFTNCTGFLAPFRGQRYHLSEWRNGRQPNSSQEFYNMKHSSARNVIERCFGVIKNRWAILRSPSFYPIKIQNRIIMACCLLHNFIRREMPDDGNDVILEESDDEADESITTVEPSDEWSDMRMNLAGKMDTSKTKGPGQNKRFWTEEEDSKLIESLLELNNDGRFKAEGSFKPGHLKELEKKLHEKLHGCDLLAKPHIES</sequence>
<comment type="similarity">
    <text evidence="3">Belongs to the HARBI1 family.</text>
</comment>
<dbReference type="GO" id="GO:0004518">
    <property type="term" value="F:nuclease activity"/>
    <property type="evidence" value="ECO:0007669"/>
    <property type="project" value="UniProtKB-KW"/>
</dbReference>
<comment type="subcellular location">
    <subcellularLocation>
        <location evidence="2">Nucleus</location>
    </subcellularLocation>
</comment>
<dbReference type="InterPro" id="IPR058353">
    <property type="entry name" value="DUF8040"/>
</dbReference>
<dbReference type="InterPro" id="IPR045249">
    <property type="entry name" value="HARBI1-like"/>
</dbReference>
<dbReference type="Pfam" id="PF26138">
    <property type="entry name" value="DUF8040"/>
    <property type="match status" value="1"/>
</dbReference>
<proteinExistence type="inferred from homology"/>
<evidence type="ECO:0000313" key="10">
    <source>
        <dbReference type="EMBL" id="KAK2662436.1"/>
    </source>
</evidence>
<dbReference type="GO" id="GO:0005634">
    <property type="term" value="C:nucleus"/>
    <property type="evidence" value="ECO:0007669"/>
    <property type="project" value="UniProtKB-SubCell"/>
</dbReference>
<gene>
    <name evidence="10" type="ORF">Ddye_001010</name>
</gene>
<accession>A0AAD9XNA4</accession>
<dbReference type="AlphaFoldDB" id="A0AAD9XNA4"/>
<dbReference type="GO" id="GO:0046872">
    <property type="term" value="F:metal ion binding"/>
    <property type="evidence" value="ECO:0007669"/>
    <property type="project" value="UniProtKB-KW"/>
</dbReference>
<dbReference type="PANTHER" id="PTHR22930">
    <property type="match status" value="1"/>
</dbReference>
<evidence type="ECO:0000259" key="9">
    <source>
        <dbReference type="Pfam" id="PF26138"/>
    </source>
</evidence>
<dbReference type="InterPro" id="IPR027806">
    <property type="entry name" value="HARBI1_dom"/>
</dbReference>
<evidence type="ECO:0000256" key="7">
    <source>
        <dbReference type="ARBA" id="ARBA00023242"/>
    </source>
</evidence>
<keyword evidence="7" id="KW-0539">Nucleus</keyword>
<dbReference type="EMBL" id="JANJYI010000001">
    <property type="protein sequence ID" value="KAK2662436.1"/>
    <property type="molecule type" value="Genomic_DNA"/>
</dbReference>
<name>A0AAD9XNA4_9ROSI</name>
<evidence type="ECO:0000313" key="11">
    <source>
        <dbReference type="Proteomes" id="UP001280121"/>
    </source>
</evidence>
<comment type="cofactor">
    <cofactor evidence="1">
        <name>a divalent metal cation</name>
        <dbReference type="ChEBI" id="CHEBI:60240"/>
    </cofactor>
</comment>
<evidence type="ECO:0000256" key="6">
    <source>
        <dbReference type="ARBA" id="ARBA00022801"/>
    </source>
</evidence>